<dbReference type="InterPro" id="IPR042178">
    <property type="entry name" value="Serpin_sf_1"/>
</dbReference>
<dbReference type="Gene3D" id="2.30.39.10">
    <property type="entry name" value="Alpha-1-antitrypsin, domain 1"/>
    <property type="match status" value="1"/>
</dbReference>
<evidence type="ECO:0000313" key="3">
    <source>
        <dbReference type="EMBL" id="VDM78653.1"/>
    </source>
</evidence>
<organism evidence="3 4">
    <name type="scientific">Strongylus vulgaris</name>
    <name type="common">Blood worm</name>
    <dbReference type="NCBI Taxonomy" id="40348"/>
    <lineage>
        <taxon>Eukaryota</taxon>
        <taxon>Metazoa</taxon>
        <taxon>Ecdysozoa</taxon>
        <taxon>Nematoda</taxon>
        <taxon>Chromadorea</taxon>
        <taxon>Rhabditida</taxon>
        <taxon>Rhabditina</taxon>
        <taxon>Rhabditomorpha</taxon>
        <taxon>Strongyloidea</taxon>
        <taxon>Strongylidae</taxon>
        <taxon>Strongylus</taxon>
    </lineage>
</organism>
<dbReference type="Gene3D" id="3.30.497.10">
    <property type="entry name" value="Antithrombin, subunit I, domain 2"/>
    <property type="match status" value="1"/>
</dbReference>
<accession>A0A3P7JD81</accession>
<proteinExistence type="inferred from homology"/>
<dbReference type="InterPro" id="IPR042185">
    <property type="entry name" value="Serpin_sf_2"/>
</dbReference>
<dbReference type="PANTHER" id="PTHR11461">
    <property type="entry name" value="SERINE PROTEASE INHIBITOR, SERPIN"/>
    <property type="match status" value="1"/>
</dbReference>
<name>A0A3P7JD81_STRVU</name>
<evidence type="ECO:0000256" key="1">
    <source>
        <dbReference type="ARBA" id="ARBA00009500"/>
    </source>
</evidence>
<dbReference type="PANTHER" id="PTHR11461:SF211">
    <property type="entry name" value="GH10112P-RELATED"/>
    <property type="match status" value="1"/>
</dbReference>
<dbReference type="AlphaFoldDB" id="A0A3P7JD81"/>
<evidence type="ECO:0000313" key="4">
    <source>
        <dbReference type="Proteomes" id="UP000270094"/>
    </source>
</evidence>
<dbReference type="Proteomes" id="UP000270094">
    <property type="component" value="Unassembled WGS sequence"/>
</dbReference>
<dbReference type="CDD" id="cd00172">
    <property type="entry name" value="serpin"/>
    <property type="match status" value="1"/>
</dbReference>
<dbReference type="PROSITE" id="PS00284">
    <property type="entry name" value="SERPIN"/>
    <property type="match status" value="1"/>
</dbReference>
<dbReference type="OrthoDB" id="9518664at2759"/>
<dbReference type="InterPro" id="IPR036186">
    <property type="entry name" value="Serpin_sf"/>
</dbReference>
<evidence type="ECO:0000259" key="2">
    <source>
        <dbReference type="Pfam" id="PF00079"/>
    </source>
</evidence>
<dbReference type="GO" id="GO:0004867">
    <property type="term" value="F:serine-type endopeptidase inhibitor activity"/>
    <property type="evidence" value="ECO:0007669"/>
    <property type="project" value="InterPro"/>
</dbReference>
<dbReference type="EMBL" id="UYYB01102558">
    <property type="protein sequence ID" value="VDM78653.1"/>
    <property type="molecule type" value="Genomic_DNA"/>
</dbReference>
<reference evidence="3 4" key="1">
    <citation type="submission" date="2018-11" db="EMBL/GenBank/DDBJ databases">
        <authorList>
            <consortium name="Pathogen Informatics"/>
        </authorList>
    </citation>
    <scope>NUCLEOTIDE SEQUENCE [LARGE SCALE GENOMIC DNA]</scope>
</reference>
<dbReference type="SUPFAM" id="SSF56574">
    <property type="entry name" value="Serpins"/>
    <property type="match status" value="1"/>
</dbReference>
<protein>
    <recommendedName>
        <fullName evidence="2">Serpin domain-containing protein</fullName>
    </recommendedName>
</protein>
<feature type="domain" description="Serpin" evidence="2">
    <location>
        <begin position="8"/>
        <end position="171"/>
    </location>
</feature>
<dbReference type="InterPro" id="IPR023795">
    <property type="entry name" value="Serpin_CS"/>
</dbReference>
<sequence>MRYFELKECRYNKEDEAEVLVLPYKDNQYKFVIFLASEGVKFEDFRTSLTGEILTRLQMNAIRSCVNVTIPKFKLTYEPQMKQLLQQLGVSQLFTENCDLKEVSNVGNLYVDDIIHKAVVEVNEEGTEAAAVTGMTMRLTSIPMDTVDFRADRPFVFGIFYDDEPIFLGQYC</sequence>
<dbReference type="InterPro" id="IPR023796">
    <property type="entry name" value="Serpin_dom"/>
</dbReference>
<comment type="similarity">
    <text evidence="1">Belongs to the serpin family.</text>
</comment>
<dbReference type="GO" id="GO:0005615">
    <property type="term" value="C:extracellular space"/>
    <property type="evidence" value="ECO:0007669"/>
    <property type="project" value="InterPro"/>
</dbReference>
<dbReference type="Pfam" id="PF00079">
    <property type="entry name" value="Serpin"/>
    <property type="match status" value="1"/>
</dbReference>
<gene>
    <name evidence="3" type="ORF">SVUK_LOCUS13651</name>
</gene>
<dbReference type="InterPro" id="IPR000215">
    <property type="entry name" value="Serpin_fam"/>
</dbReference>
<keyword evidence="4" id="KW-1185">Reference proteome</keyword>